<dbReference type="NCBIfam" id="TIGR01891">
    <property type="entry name" value="amidohydrolases"/>
    <property type="match status" value="1"/>
</dbReference>
<dbReference type="InterPro" id="IPR036264">
    <property type="entry name" value="Bact_exopeptidase_dim_dom"/>
</dbReference>
<protein>
    <submittedName>
        <fullName evidence="4">Hippurate hydrolase</fullName>
        <ecNumber evidence="4">3.5.1.32</ecNumber>
    </submittedName>
</protein>
<dbReference type="GO" id="GO:0019877">
    <property type="term" value="P:diaminopimelate biosynthetic process"/>
    <property type="evidence" value="ECO:0007669"/>
    <property type="project" value="UniProtKB-ARBA"/>
</dbReference>
<sequence>MSLPESIAADLDATMEWLEPLYKDLHAHPELSMQEERTAALVAERLEGFGYAVTRLGGGVVGVLENGEGPAVLFRADMDGLPVREETGADYASTATAQRDGVEVPVMHACGHDVHTACALGAASLLAAHRKEWSGTAIMLFQPGEEVARGARSMVDAGLAKRIPAPVVALGQHVMAGPPAGEVAISAGPVFSTAVSLRVRLFGKGGHGSMPHLAIDSVVLAAAVVTRLQSLVARELSPDEFGVVTVGSMRAGDTANIIPDSAELLLNLRAYSEETLAALEEGVERIVRAECQAGRCPREPEIQRYDPFPLTVNDERAVETLRSAFSGAFGADGVHAMERVTASEDFSIIPDALGVPYAYWALGGFTPDQDPVGNHNPHFLPALQPTLTGGVVASAAAMLAFLGRS</sequence>
<dbReference type="InterPro" id="IPR017439">
    <property type="entry name" value="Amidohydrolase"/>
</dbReference>
<keyword evidence="2" id="KW-0479">Metal-binding</keyword>
<dbReference type="Pfam" id="PF07687">
    <property type="entry name" value="M20_dimer"/>
    <property type="match status" value="1"/>
</dbReference>
<evidence type="ECO:0000313" key="4">
    <source>
        <dbReference type="EMBL" id="MDR6892239.1"/>
    </source>
</evidence>
<feature type="binding site" evidence="2">
    <location>
        <position position="110"/>
    </location>
    <ligand>
        <name>Mn(2+)</name>
        <dbReference type="ChEBI" id="CHEBI:29035"/>
        <label>2</label>
    </ligand>
</feature>
<evidence type="ECO:0000259" key="3">
    <source>
        <dbReference type="Pfam" id="PF07687"/>
    </source>
</evidence>
<name>A0AAE4C769_9MICC</name>
<dbReference type="RefSeq" id="WP_309850940.1">
    <property type="nucleotide sequence ID" value="NZ_BAAAIU010000003.1"/>
</dbReference>
<dbReference type="SUPFAM" id="SSF53187">
    <property type="entry name" value="Zn-dependent exopeptidases"/>
    <property type="match status" value="1"/>
</dbReference>
<dbReference type="Proteomes" id="UP001247307">
    <property type="component" value="Unassembled WGS sequence"/>
</dbReference>
<dbReference type="PIRSF" id="PIRSF005962">
    <property type="entry name" value="Pept_M20D_amidohydro"/>
    <property type="match status" value="1"/>
</dbReference>
<dbReference type="FunFam" id="3.30.70.360:FF:000001">
    <property type="entry name" value="N-acetyldiaminopimelate deacetylase"/>
    <property type="match status" value="1"/>
</dbReference>
<evidence type="ECO:0000256" key="1">
    <source>
        <dbReference type="ARBA" id="ARBA00022801"/>
    </source>
</evidence>
<evidence type="ECO:0000256" key="2">
    <source>
        <dbReference type="PIRSR" id="PIRSR005962-1"/>
    </source>
</evidence>
<dbReference type="GO" id="GO:0046872">
    <property type="term" value="F:metal ion binding"/>
    <property type="evidence" value="ECO:0007669"/>
    <property type="project" value="UniProtKB-KW"/>
</dbReference>
<dbReference type="SUPFAM" id="SSF55031">
    <property type="entry name" value="Bacterial exopeptidase dimerisation domain"/>
    <property type="match status" value="1"/>
</dbReference>
<feature type="binding site" evidence="2">
    <location>
        <position position="112"/>
    </location>
    <ligand>
        <name>Mn(2+)</name>
        <dbReference type="ChEBI" id="CHEBI:29035"/>
        <label>2</label>
    </ligand>
</feature>
<organism evidence="4 5">
    <name type="scientific">Falsarthrobacter nasiphocae</name>
    <dbReference type="NCBI Taxonomy" id="189863"/>
    <lineage>
        <taxon>Bacteria</taxon>
        <taxon>Bacillati</taxon>
        <taxon>Actinomycetota</taxon>
        <taxon>Actinomycetes</taxon>
        <taxon>Micrococcales</taxon>
        <taxon>Micrococcaceae</taxon>
        <taxon>Falsarthrobacter</taxon>
    </lineage>
</organism>
<reference evidence="4" key="1">
    <citation type="submission" date="2023-07" db="EMBL/GenBank/DDBJ databases">
        <title>Sequencing the genomes of 1000 actinobacteria strains.</title>
        <authorList>
            <person name="Klenk H.-P."/>
        </authorList>
    </citation>
    <scope>NUCLEOTIDE SEQUENCE</scope>
    <source>
        <strain evidence="4">DSM 13988</strain>
    </source>
</reference>
<feature type="binding site" evidence="2">
    <location>
        <position position="146"/>
    </location>
    <ligand>
        <name>Mn(2+)</name>
        <dbReference type="ChEBI" id="CHEBI:29035"/>
        <label>2</label>
    </ligand>
</feature>
<comment type="cofactor">
    <cofactor evidence="2">
        <name>Mn(2+)</name>
        <dbReference type="ChEBI" id="CHEBI:29035"/>
    </cofactor>
    <text evidence="2">The Mn(2+) ion enhances activity.</text>
</comment>
<dbReference type="EC" id="3.5.1.32" evidence="4"/>
<dbReference type="InterPro" id="IPR011650">
    <property type="entry name" value="Peptidase_M20_dimer"/>
</dbReference>
<dbReference type="PANTHER" id="PTHR11014:SF63">
    <property type="entry name" value="METALLOPEPTIDASE, PUTATIVE (AFU_ORTHOLOGUE AFUA_6G09600)-RELATED"/>
    <property type="match status" value="1"/>
</dbReference>
<dbReference type="Pfam" id="PF01546">
    <property type="entry name" value="Peptidase_M20"/>
    <property type="match status" value="1"/>
</dbReference>
<evidence type="ECO:0000313" key="5">
    <source>
        <dbReference type="Proteomes" id="UP001247307"/>
    </source>
</evidence>
<dbReference type="Gene3D" id="3.30.70.360">
    <property type="match status" value="1"/>
</dbReference>
<dbReference type="Gene3D" id="3.40.630.10">
    <property type="entry name" value="Zn peptidases"/>
    <property type="match status" value="1"/>
</dbReference>
<keyword evidence="5" id="KW-1185">Reference proteome</keyword>
<feature type="binding site" evidence="2">
    <location>
        <position position="375"/>
    </location>
    <ligand>
        <name>Mn(2+)</name>
        <dbReference type="ChEBI" id="CHEBI:29035"/>
        <label>2</label>
    </ligand>
</feature>
<dbReference type="AlphaFoldDB" id="A0AAE4C769"/>
<comment type="caution">
    <text evidence="4">The sequence shown here is derived from an EMBL/GenBank/DDBJ whole genome shotgun (WGS) entry which is preliminary data.</text>
</comment>
<dbReference type="GO" id="GO:0050118">
    <property type="term" value="F:N-acetyldiaminopimelate deacetylase activity"/>
    <property type="evidence" value="ECO:0007669"/>
    <property type="project" value="UniProtKB-ARBA"/>
</dbReference>
<feature type="domain" description="Peptidase M20 dimerisation" evidence="3">
    <location>
        <begin position="194"/>
        <end position="292"/>
    </location>
</feature>
<accession>A0AAE4C769</accession>
<dbReference type="InterPro" id="IPR002933">
    <property type="entry name" value="Peptidase_M20"/>
</dbReference>
<gene>
    <name evidence="4" type="ORF">J2S35_001179</name>
</gene>
<feature type="binding site" evidence="2">
    <location>
        <position position="173"/>
    </location>
    <ligand>
        <name>Mn(2+)</name>
        <dbReference type="ChEBI" id="CHEBI:29035"/>
        <label>1</label>
    </ligand>
</feature>
<keyword evidence="1 4" id="KW-0378">Hydrolase</keyword>
<dbReference type="PANTHER" id="PTHR11014">
    <property type="entry name" value="PEPTIDASE M20 FAMILY MEMBER"/>
    <property type="match status" value="1"/>
</dbReference>
<proteinExistence type="predicted"/>
<keyword evidence="2" id="KW-0464">Manganese</keyword>
<dbReference type="EMBL" id="JAVDUI010000001">
    <property type="protein sequence ID" value="MDR6892239.1"/>
    <property type="molecule type" value="Genomic_DNA"/>
</dbReference>
<dbReference type="GO" id="GO:0047980">
    <property type="term" value="F:hippurate hydrolase activity"/>
    <property type="evidence" value="ECO:0007669"/>
    <property type="project" value="UniProtKB-EC"/>
</dbReference>